<dbReference type="EMBL" id="BKCJ010006285">
    <property type="protein sequence ID" value="GEU71314.1"/>
    <property type="molecule type" value="Genomic_DNA"/>
</dbReference>
<evidence type="ECO:0000313" key="4">
    <source>
        <dbReference type="EMBL" id="GEU71314.1"/>
    </source>
</evidence>
<proteinExistence type="predicted"/>
<accession>A0A699GLZ5</accession>
<name>A0A699GLZ5_TANCI</name>
<feature type="compositionally biased region" description="Polar residues" evidence="2">
    <location>
        <begin position="198"/>
        <end position="219"/>
    </location>
</feature>
<protein>
    <submittedName>
        <fullName evidence="4">Retrovirus-related Pol polyprotein from transposon TNT 1-94</fullName>
    </submittedName>
</protein>
<evidence type="ECO:0000256" key="1">
    <source>
        <dbReference type="SAM" id="Coils"/>
    </source>
</evidence>
<evidence type="ECO:0000256" key="2">
    <source>
        <dbReference type="SAM" id="MobiDB-lite"/>
    </source>
</evidence>
<reference evidence="4" key="1">
    <citation type="journal article" date="2019" name="Sci. Rep.">
        <title>Draft genome of Tanacetum cinerariifolium, the natural source of mosquito coil.</title>
        <authorList>
            <person name="Yamashiro T."/>
            <person name="Shiraishi A."/>
            <person name="Satake H."/>
            <person name="Nakayama K."/>
        </authorList>
    </citation>
    <scope>NUCLEOTIDE SEQUENCE</scope>
</reference>
<feature type="region of interest" description="Disordered" evidence="2">
    <location>
        <begin position="196"/>
        <end position="219"/>
    </location>
</feature>
<keyword evidence="1" id="KW-0175">Coiled coil</keyword>
<comment type="caution">
    <text evidence="4">The sequence shown here is derived from an EMBL/GenBank/DDBJ whole genome shotgun (WGS) entry which is preliminary data.</text>
</comment>
<feature type="region of interest" description="Disordered" evidence="2">
    <location>
        <begin position="624"/>
        <end position="645"/>
    </location>
</feature>
<dbReference type="EMBL" id="BKCJ010006255">
    <property type="protein sequence ID" value="GEU71159.1"/>
    <property type="molecule type" value="Genomic_DNA"/>
</dbReference>
<evidence type="ECO:0000313" key="3">
    <source>
        <dbReference type="EMBL" id="GEU71159.1"/>
    </source>
</evidence>
<feature type="coiled-coil region" evidence="1">
    <location>
        <begin position="460"/>
        <end position="538"/>
    </location>
</feature>
<gene>
    <name evidence="3" type="ORF">Tci_043137</name>
    <name evidence="4" type="ORF">Tci_043292</name>
</gene>
<organism evidence="4">
    <name type="scientific">Tanacetum cinerariifolium</name>
    <name type="common">Dalmatian daisy</name>
    <name type="synonym">Chrysanthemum cinerariifolium</name>
    <dbReference type="NCBI Taxonomy" id="118510"/>
    <lineage>
        <taxon>Eukaryota</taxon>
        <taxon>Viridiplantae</taxon>
        <taxon>Streptophyta</taxon>
        <taxon>Embryophyta</taxon>
        <taxon>Tracheophyta</taxon>
        <taxon>Spermatophyta</taxon>
        <taxon>Magnoliopsida</taxon>
        <taxon>eudicotyledons</taxon>
        <taxon>Gunneridae</taxon>
        <taxon>Pentapetalae</taxon>
        <taxon>asterids</taxon>
        <taxon>campanulids</taxon>
        <taxon>Asterales</taxon>
        <taxon>Asteraceae</taxon>
        <taxon>Asteroideae</taxon>
        <taxon>Anthemideae</taxon>
        <taxon>Anthemidinae</taxon>
        <taxon>Tanacetum</taxon>
    </lineage>
</organism>
<sequence>MLLPSSVPGTELVLYPLHDKLTSRDKSLDLYAFKLSCLFFSLLSSRLHSLRTASLNARVFLVDSGCASRREHGRMILESVEHGPFIWPTVEENGVIRTKKYAELFATENIQADCDMKATNIILQGLRADSGFVFPVFSPRDDLIACLNKAMAFLTTLASSRFPPTNNQLRTSSNTRNKATIQDGIVTVQQVQGRQGQNYSGTTYKGNATSSRRNTTSGQSRVVKCYNRQAGQILDEEQLAFLIDPGIQADQAQTIIPHNVAFQTKDLDTYASDCDDLSTAQAVLMANISIYGSDVISKVPNSETYLNDMDNQSVHALQNFEQAPVMDFRDNEISIDSNIIPYSQYLQETQQATVQDTNLQAQQDSIILSVIEQILTDDFGKRFSPQQELLAEQAFWFHILNPTIEPSYTPPVIVDVPSELLKVSFMNASLKNLKFHLTQFDYVVKKRTTPNALEEEYFKKNDLKAQLQDKDTTISKLKDTIKSLRKNNKEEIVDHDRCDLVTINEELENSVAKLLSKNERLCKEINHVKQVFKDQENEYLKAQIQDKVFMITSLKNNLRKLKGKAVVDNAAQIPSATTVAPRMFKLDLEPLAPKLVYNKEIHINYLKHTQEQADILQGVKCSTSASGSKPSGNTKNNRISQPSSSNKIYNLEDQSRSVKTRKNKKNHVNKVKCNDHVMQSMSNANFVSVSIKNAPVKDSVNDVTSGCLCAICGKCMIAKTHHAYVHLVMTKMNESQKSRSVKKHKNQNVWKPTGIVFTDVGYKWKPTGRTFTIVGNSCPLARITSTNIVPPKQTPSHSVEIQKPNIKVYSRIPKNVNNAGSSKMAKIVESKNANHSEPNHTWGSIAPDIPSSSSFVMRGFEESPKTPTFHDDLLNESLQDSTYQGLSSNVIQIYTLFENLGRWTKDHAIANVIGYPSRSESFAPVARIEAICIFVANTAHKNMTIYQMDVKTAFLNGELKEKDPGENSSQSPPHIDHHCCYGCGDLLDGIFCQRCTCESFGNGAHIGYNCPSKVSIISNPEPCPNQNVDEFPQTLPSFHPTCYSRDENSFAYDSTSNFVDDSPNDFNPPSQPSTVSYEFYGNDAHYSHDCPPQELVKYINTPSWNRPAFYNYDDDDDDENYTIVITPVLSTEDPVDLLIMEDEHLDTIPATELDEDFSDSNDDSTLIDDDYFSIDDNDYVKASLLDSELVTLEEAKDDILQETDTSDNSLPESEIFYFDIEEKSSGSTTIHADISLSDLDHFHFKIEPDLGELTSIVDSGIRKNVLFATNVNLPFEDDNLLS</sequence>